<dbReference type="PANTHER" id="PTHR37539:SF1">
    <property type="entry name" value="ER-BOUND OXYGENASE MPAB_MPAB'_RUBBER OXYGENASE CATALYTIC DOMAIN-CONTAINING PROTEIN"/>
    <property type="match status" value="1"/>
</dbReference>
<keyword evidence="2" id="KW-0560">Oxidoreductase</keyword>
<gene>
    <name evidence="2" type="ORF">QYS48_32880</name>
</gene>
<protein>
    <submittedName>
        <fullName evidence="2">Oxygenase MpaB family protein</fullName>
        <ecNumber evidence="2">1.-.-.-</ecNumber>
    </submittedName>
</protein>
<dbReference type="RefSeq" id="WP_308356447.1">
    <property type="nucleotide sequence ID" value="NZ_CP129970.2"/>
</dbReference>
<dbReference type="GO" id="GO:0016491">
    <property type="term" value="F:oxidoreductase activity"/>
    <property type="evidence" value="ECO:0007669"/>
    <property type="project" value="UniProtKB-KW"/>
</dbReference>
<dbReference type="EMBL" id="CP129970">
    <property type="protein sequence ID" value="WMN06572.1"/>
    <property type="molecule type" value="Genomic_DNA"/>
</dbReference>
<dbReference type="PANTHER" id="PTHR37539">
    <property type="entry name" value="SECRETED PROTEIN-RELATED"/>
    <property type="match status" value="1"/>
</dbReference>
<sequence>MSTTKLKYPNTELALARKQGDELADKTVKILFETGFNPLKSDSYNQLIYNNQAIPKDFPDVLSKYFSDIKSSKVDEILADNGSAFYLKHAAPVMLCLGMLSLPYCYAAAEGAKVLSFSKRIYEQPEKRLTETAEFVFDVCSPEAFQPNGKGFISIAKVRLMHAAIRYHLLKSGKWKDDFGYPVNQEDMAGTNLSFSLIAIRGLRKLGYTISSEESQTYIQYWNMIGEMLGIQNAWLPDTNQDAFILEQKIKQRNFKYSKEGEMLAVNLQNYIKSQPLPFPFPSTTMMSYLLGEDICNMIGLPYDRVDVDLISNIKNVNAIRNAFPANYQKEFILLKKQFGERKSESSPFQFLSKLAS</sequence>
<accession>A0AA51N5M4</accession>
<name>A0AA51N5M4_9BACT</name>
<evidence type="ECO:0000313" key="3">
    <source>
        <dbReference type="Proteomes" id="UP001244443"/>
    </source>
</evidence>
<organism evidence="2 3">
    <name type="scientific">Marivirga arenosa</name>
    <dbReference type="NCBI Taxonomy" id="3059076"/>
    <lineage>
        <taxon>Bacteria</taxon>
        <taxon>Pseudomonadati</taxon>
        <taxon>Bacteroidota</taxon>
        <taxon>Cytophagia</taxon>
        <taxon>Cytophagales</taxon>
        <taxon>Marivirgaceae</taxon>
        <taxon>Marivirga</taxon>
    </lineage>
</organism>
<dbReference type="Proteomes" id="UP001244443">
    <property type="component" value="Chromosome"/>
</dbReference>
<dbReference type="EC" id="1.-.-.-" evidence="2"/>
<evidence type="ECO:0000259" key="1">
    <source>
        <dbReference type="Pfam" id="PF09995"/>
    </source>
</evidence>
<reference evidence="2" key="1">
    <citation type="submission" date="2023-08" db="EMBL/GenBank/DDBJ databases">
        <title>Comparative genomics and taxonomic characterization of three novel marine species of genus Marivirga.</title>
        <authorList>
            <person name="Muhammad N."/>
            <person name="Kim S.-G."/>
        </authorList>
    </citation>
    <scope>NUCLEOTIDE SEQUENCE [LARGE SCALE GENOMIC DNA]</scope>
    <source>
        <strain evidence="2">ABR2-2</strain>
    </source>
</reference>
<dbReference type="InterPro" id="IPR018713">
    <property type="entry name" value="MPAB/Lcp_cat_dom"/>
</dbReference>
<keyword evidence="3" id="KW-1185">Reference proteome</keyword>
<proteinExistence type="predicted"/>
<feature type="domain" description="ER-bound oxygenase mpaB/mpaB'/Rubber oxygenase catalytic" evidence="1">
    <location>
        <begin position="110"/>
        <end position="303"/>
    </location>
</feature>
<evidence type="ECO:0000313" key="2">
    <source>
        <dbReference type="EMBL" id="WMN06572.1"/>
    </source>
</evidence>
<dbReference type="AlphaFoldDB" id="A0AA51N5M4"/>
<dbReference type="Pfam" id="PF09995">
    <property type="entry name" value="MPAB_Lcp_cat"/>
    <property type="match status" value="1"/>
</dbReference>
<dbReference type="InterPro" id="IPR037473">
    <property type="entry name" value="Lcp-like"/>
</dbReference>